<name>A0A127Q5K9_9BURK</name>
<reference evidence="1 2" key="1">
    <citation type="submission" date="2015-11" db="EMBL/GenBank/DDBJ databases">
        <title>Exploring the genomic traits of fungus-feeding bacterial genus Collimonas.</title>
        <authorList>
            <person name="Song C."/>
            <person name="Schmidt R."/>
            <person name="de Jager V."/>
            <person name="Krzyzanowska D."/>
            <person name="Jongedijk E."/>
            <person name="Cankar K."/>
            <person name="Beekwilder J."/>
            <person name="van Veen A."/>
            <person name="de Boer W."/>
            <person name="van Veen J.A."/>
            <person name="Garbeva P."/>
        </authorList>
    </citation>
    <scope>NUCLEOTIDE SEQUENCE [LARGE SCALE GENOMIC DNA]</scope>
    <source>
        <strain evidence="1 2">Ter91</strain>
    </source>
</reference>
<dbReference type="KEGG" id="cpra:CPter91_2967"/>
<dbReference type="Proteomes" id="UP000074561">
    <property type="component" value="Chromosome"/>
</dbReference>
<accession>A0A127Q5K9</accession>
<dbReference type="AlphaFoldDB" id="A0A127Q5K9"/>
<sequence length="39" mass="4173">MRGAAGKSWLSLSAIACNISDMKSFQTTYPGKPLLIIDS</sequence>
<organism evidence="1 2">
    <name type="scientific">Collimonas pratensis</name>
    <dbReference type="NCBI Taxonomy" id="279113"/>
    <lineage>
        <taxon>Bacteria</taxon>
        <taxon>Pseudomonadati</taxon>
        <taxon>Pseudomonadota</taxon>
        <taxon>Betaproteobacteria</taxon>
        <taxon>Burkholderiales</taxon>
        <taxon>Oxalobacteraceae</taxon>
        <taxon>Collimonas</taxon>
    </lineage>
</organism>
<evidence type="ECO:0000313" key="2">
    <source>
        <dbReference type="Proteomes" id="UP000074561"/>
    </source>
</evidence>
<gene>
    <name evidence="1" type="ORF">CPter91_2967</name>
</gene>
<protein>
    <submittedName>
        <fullName evidence="1">Uncharacterized protein</fullName>
    </submittedName>
</protein>
<dbReference type="EMBL" id="CP013234">
    <property type="protein sequence ID" value="AMP05313.1"/>
    <property type="molecule type" value="Genomic_DNA"/>
</dbReference>
<evidence type="ECO:0000313" key="1">
    <source>
        <dbReference type="EMBL" id="AMP05313.1"/>
    </source>
</evidence>
<proteinExistence type="predicted"/>